<dbReference type="Proteomes" id="UP000324748">
    <property type="component" value="Unassembled WGS sequence"/>
</dbReference>
<protein>
    <submittedName>
        <fullName evidence="1">Uncharacterized protein</fullName>
    </submittedName>
</protein>
<gene>
    <name evidence="1" type="ORF">PGT21_031957</name>
</gene>
<dbReference type="OrthoDB" id="2501377at2759"/>
<accession>A0A5B0M055</accession>
<name>A0A5B0M055_PUCGR</name>
<evidence type="ECO:0000313" key="1">
    <source>
        <dbReference type="EMBL" id="KAA1069706.1"/>
    </source>
</evidence>
<proteinExistence type="predicted"/>
<dbReference type="EMBL" id="VSWC01000183">
    <property type="protein sequence ID" value="KAA1069706.1"/>
    <property type="molecule type" value="Genomic_DNA"/>
</dbReference>
<reference evidence="1 2" key="1">
    <citation type="submission" date="2019-05" db="EMBL/GenBank/DDBJ databases">
        <title>Emergence of the Ug99 lineage of the wheat stem rust pathogen through somatic hybridization.</title>
        <authorList>
            <person name="Li F."/>
            <person name="Upadhyaya N.M."/>
            <person name="Sperschneider J."/>
            <person name="Matny O."/>
            <person name="Nguyen-Phuc H."/>
            <person name="Mago R."/>
            <person name="Raley C."/>
            <person name="Miller M.E."/>
            <person name="Silverstein K.A.T."/>
            <person name="Henningsen E."/>
            <person name="Hirsch C.D."/>
            <person name="Visser B."/>
            <person name="Pretorius Z.A."/>
            <person name="Steffenson B.J."/>
            <person name="Schwessinger B."/>
            <person name="Dodds P.N."/>
            <person name="Figueroa M."/>
        </authorList>
    </citation>
    <scope>NUCLEOTIDE SEQUENCE [LARGE SCALE GENOMIC DNA]</scope>
    <source>
        <strain evidence="1">21-0</strain>
    </source>
</reference>
<sequence>MIIVKVLSSLPCSDVGITSDLARRVTISFRMCCGDALFDPADLHISFQATQAHYEGSTFLMKPAGSSSPATAPLAMVYLEVIAPPADEFGTAEFKAQLLTRLKKELDDWISSSFQFKSTSSSTGLNPSAQAEPTGLTSAVEFSDVIPVIEYRQMQYGSHALDGHIVVSPYGVM</sequence>
<dbReference type="AlphaFoldDB" id="A0A5B0M055"/>
<keyword evidence="2" id="KW-1185">Reference proteome</keyword>
<organism evidence="1 2">
    <name type="scientific">Puccinia graminis f. sp. tritici</name>
    <dbReference type="NCBI Taxonomy" id="56615"/>
    <lineage>
        <taxon>Eukaryota</taxon>
        <taxon>Fungi</taxon>
        <taxon>Dikarya</taxon>
        <taxon>Basidiomycota</taxon>
        <taxon>Pucciniomycotina</taxon>
        <taxon>Pucciniomycetes</taxon>
        <taxon>Pucciniales</taxon>
        <taxon>Pucciniaceae</taxon>
        <taxon>Puccinia</taxon>
    </lineage>
</organism>
<dbReference type="OMA" id="AHYEGAT"/>
<comment type="caution">
    <text evidence="1">The sequence shown here is derived from an EMBL/GenBank/DDBJ whole genome shotgun (WGS) entry which is preliminary data.</text>
</comment>
<evidence type="ECO:0000313" key="2">
    <source>
        <dbReference type="Proteomes" id="UP000324748"/>
    </source>
</evidence>